<protein>
    <submittedName>
        <fullName evidence="2">MerR family transcriptional regulator</fullName>
    </submittedName>
</protein>
<dbReference type="EMBL" id="CP092900">
    <property type="protein sequence ID" value="UTC24107.1"/>
    <property type="molecule type" value="Genomic_DNA"/>
</dbReference>
<sequence length="101" mass="11819">MKLPKKRYYSIGEVCKYCRVEPYTLRYWESRIADLEPVRLSSNRRHYTLKMIDTILCLRELIIEKKFTIDGAASAMKLKVGKESSVDSLLNRITSIIEEDS</sequence>
<dbReference type="SUPFAM" id="SSF46955">
    <property type="entry name" value="Putative DNA-binding domain"/>
    <property type="match status" value="1"/>
</dbReference>
<dbReference type="Pfam" id="PF13411">
    <property type="entry name" value="MerR_1"/>
    <property type="match status" value="1"/>
</dbReference>
<keyword evidence="3" id="KW-1185">Reference proteome</keyword>
<evidence type="ECO:0000313" key="2">
    <source>
        <dbReference type="EMBL" id="UTC24107.1"/>
    </source>
</evidence>
<reference evidence="2 3" key="1">
    <citation type="journal article" date="2022" name="Nat. Microbiol.">
        <title>The microbiome of a bacterivorous marine choanoflagellate contains a resource-demanding obligate bacterial associate.</title>
        <authorList>
            <person name="Needham D.M."/>
            <person name="Poirier C."/>
            <person name="Bachy C."/>
            <person name="George E.E."/>
            <person name="Wilken S."/>
            <person name="Yung C.C.M."/>
            <person name="Limardo A.J."/>
            <person name="Morando M."/>
            <person name="Sudek L."/>
            <person name="Malmstrom R.R."/>
            <person name="Keeling P.J."/>
            <person name="Santoro A.E."/>
            <person name="Worden A.Z."/>
        </authorList>
    </citation>
    <scope>NUCLEOTIDE SEQUENCE [LARGE SCALE GENOMIC DNA]</scope>
    <source>
        <strain evidence="2 3">Comchoano-1</strain>
    </source>
</reference>
<accession>A0ABY5DJ80</accession>
<dbReference type="RefSeq" id="WP_258567891.1">
    <property type="nucleotide sequence ID" value="NZ_CP092900.1"/>
</dbReference>
<organism evidence="2 3">
    <name type="scientific">Candidatus Comchoanobacter bicostacola</name>
    <dbReference type="NCBI Taxonomy" id="2919598"/>
    <lineage>
        <taxon>Bacteria</taxon>
        <taxon>Pseudomonadati</taxon>
        <taxon>Pseudomonadota</taxon>
        <taxon>Gammaproteobacteria</taxon>
        <taxon>Candidatus Comchoanobacterales</taxon>
        <taxon>Candidatus Comchoanobacteraceae</taxon>
        <taxon>Candidatus Comchoanobacter</taxon>
    </lineage>
</organism>
<feature type="domain" description="HTH merR-type" evidence="1">
    <location>
        <begin position="8"/>
        <end position="78"/>
    </location>
</feature>
<dbReference type="InterPro" id="IPR009061">
    <property type="entry name" value="DNA-bd_dom_put_sf"/>
</dbReference>
<dbReference type="Gene3D" id="1.10.1660.10">
    <property type="match status" value="1"/>
</dbReference>
<dbReference type="InterPro" id="IPR000551">
    <property type="entry name" value="MerR-type_HTH_dom"/>
</dbReference>
<proteinExistence type="predicted"/>
<evidence type="ECO:0000259" key="1">
    <source>
        <dbReference type="PROSITE" id="PS50937"/>
    </source>
</evidence>
<gene>
    <name evidence="2" type="ORF">MMH89_02560</name>
</gene>
<dbReference type="Proteomes" id="UP001055955">
    <property type="component" value="Chromosome"/>
</dbReference>
<dbReference type="PROSITE" id="PS50937">
    <property type="entry name" value="HTH_MERR_2"/>
    <property type="match status" value="1"/>
</dbReference>
<name>A0ABY5DJ80_9GAMM</name>
<dbReference type="SMART" id="SM00422">
    <property type="entry name" value="HTH_MERR"/>
    <property type="match status" value="1"/>
</dbReference>
<evidence type="ECO:0000313" key="3">
    <source>
        <dbReference type="Proteomes" id="UP001055955"/>
    </source>
</evidence>